<evidence type="ECO:0000256" key="1">
    <source>
        <dbReference type="SAM" id="MobiDB-lite"/>
    </source>
</evidence>
<proteinExistence type="predicted"/>
<dbReference type="Proteomes" id="UP001252186">
    <property type="component" value="Unassembled WGS sequence"/>
</dbReference>
<protein>
    <submittedName>
        <fullName evidence="2">Uncharacterized protein</fullName>
    </submittedName>
</protein>
<accession>A0ABU2Y2U8</accession>
<sequence length="121" mass="12872">MGTEIITICATTTTPHPLTLSDNQGHNSNTNAGDKDFTTDVQPGDKVKWKIGPNCAVQSITSITCVNGDNLFSEGPDPKQNGDWEGTISDDATGTEEYTIGYTVGGAPYTQDPKLRIPPSQ</sequence>
<gene>
    <name evidence="2" type="ORF">RM519_01805</name>
</gene>
<evidence type="ECO:0000313" key="2">
    <source>
        <dbReference type="EMBL" id="MDT0551969.1"/>
    </source>
</evidence>
<dbReference type="RefSeq" id="WP_311591791.1">
    <property type="nucleotide sequence ID" value="NZ_JAVRHV010000001.1"/>
</dbReference>
<feature type="region of interest" description="Disordered" evidence="1">
    <location>
        <begin position="102"/>
        <end position="121"/>
    </location>
</feature>
<feature type="compositionally biased region" description="Polar residues" evidence="1">
    <location>
        <begin position="20"/>
        <end position="32"/>
    </location>
</feature>
<feature type="region of interest" description="Disordered" evidence="1">
    <location>
        <begin position="18"/>
        <end position="41"/>
    </location>
</feature>
<organism evidence="2 3">
    <name type="scientific">Urechidicola vernalis</name>
    <dbReference type="NCBI Taxonomy" id="3075600"/>
    <lineage>
        <taxon>Bacteria</taxon>
        <taxon>Pseudomonadati</taxon>
        <taxon>Bacteroidota</taxon>
        <taxon>Flavobacteriia</taxon>
        <taxon>Flavobacteriales</taxon>
        <taxon>Flavobacteriaceae</taxon>
        <taxon>Urechidicola</taxon>
    </lineage>
</organism>
<comment type="caution">
    <text evidence="2">The sequence shown here is derived from an EMBL/GenBank/DDBJ whole genome shotgun (WGS) entry which is preliminary data.</text>
</comment>
<keyword evidence="3" id="KW-1185">Reference proteome</keyword>
<dbReference type="EMBL" id="JAVRHV010000001">
    <property type="protein sequence ID" value="MDT0551969.1"/>
    <property type="molecule type" value="Genomic_DNA"/>
</dbReference>
<name>A0ABU2Y2U8_9FLAO</name>
<feature type="region of interest" description="Disordered" evidence="1">
    <location>
        <begin position="74"/>
        <end position="95"/>
    </location>
</feature>
<reference evidence="2 3" key="1">
    <citation type="submission" date="2023-09" db="EMBL/GenBank/DDBJ databases">
        <authorList>
            <person name="Rey-Velasco X."/>
        </authorList>
    </citation>
    <scope>NUCLEOTIDE SEQUENCE [LARGE SCALE GENOMIC DNA]</scope>
    <source>
        <strain evidence="2 3">P050</strain>
    </source>
</reference>
<evidence type="ECO:0000313" key="3">
    <source>
        <dbReference type="Proteomes" id="UP001252186"/>
    </source>
</evidence>